<reference evidence="10 11" key="1">
    <citation type="submission" date="2020-02" db="EMBL/GenBank/DDBJ databases">
        <title>Draft genome sequence of Haematococcus lacustris strain NIES-144.</title>
        <authorList>
            <person name="Morimoto D."/>
            <person name="Nakagawa S."/>
            <person name="Yoshida T."/>
            <person name="Sawayama S."/>
        </authorList>
    </citation>
    <scope>NUCLEOTIDE SEQUENCE [LARGE SCALE GENOMIC DNA]</scope>
    <source>
        <strain evidence="10 11">NIES-144</strain>
    </source>
</reference>
<evidence type="ECO:0000313" key="10">
    <source>
        <dbReference type="EMBL" id="GFH33156.1"/>
    </source>
</evidence>
<evidence type="ECO:0000256" key="4">
    <source>
        <dbReference type="ARBA" id="ARBA00022737"/>
    </source>
</evidence>
<evidence type="ECO:0000313" key="11">
    <source>
        <dbReference type="Proteomes" id="UP000485058"/>
    </source>
</evidence>
<dbReference type="PANTHER" id="PTHR24223">
    <property type="entry name" value="ATP-BINDING CASSETTE SUB-FAMILY C"/>
    <property type="match status" value="1"/>
</dbReference>
<dbReference type="GO" id="GO:0140359">
    <property type="term" value="F:ABC-type transporter activity"/>
    <property type="evidence" value="ECO:0007669"/>
    <property type="project" value="InterPro"/>
</dbReference>
<dbReference type="Pfam" id="PF00664">
    <property type="entry name" value="ABC_membrane"/>
    <property type="match status" value="1"/>
</dbReference>
<dbReference type="GO" id="GO:0012505">
    <property type="term" value="C:endomembrane system"/>
    <property type="evidence" value="ECO:0007669"/>
    <property type="project" value="UniProtKB-SubCell"/>
</dbReference>
<evidence type="ECO:0000256" key="5">
    <source>
        <dbReference type="ARBA" id="ARBA00022741"/>
    </source>
</evidence>
<organism evidence="10 11">
    <name type="scientific">Haematococcus lacustris</name>
    <name type="common">Green alga</name>
    <name type="synonym">Haematococcus pluvialis</name>
    <dbReference type="NCBI Taxonomy" id="44745"/>
    <lineage>
        <taxon>Eukaryota</taxon>
        <taxon>Viridiplantae</taxon>
        <taxon>Chlorophyta</taxon>
        <taxon>core chlorophytes</taxon>
        <taxon>Chlorophyceae</taxon>
        <taxon>CS clade</taxon>
        <taxon>Chlamydomonadales</taxon>
        <taxon>Haematococcaceae</taxon>
        <taxon>Haematococcus</taxon>
    </lineage>
</organism>
<dbReference type="Gene3D" id="1.20.1560.10">
    <property type="entry name" value="ABC transporter type 1, transmembrane domain"/>
    <property type="match status" value="1"/>
</dbReference>
<dbReference type="InterPro" id="IPR036640">
    <property type="entry name" value="ABC1_TM_sf"/>
</dbReference>
<gene>
    <name evidence="10" type="ORF">HaLaN_32481</name>
</gene>
<evidence type="ECO:0000259" key="9">
    <source>
        <dbReference type="Pfam" id="PF00664"/>
    </source>
</evidence>
<evidence type="ECO:0000256" key="6">
    <source>
        <dbReference type="ARBA" id="ARBA00022840"/>
    </source>
</evidence>
<name>A0A6A0AK04_HAELA</name>
<sequence length="143" mass="16166">MDGYVLGIALQRMTYGCMTVGVSVRAALTNAICRKSFAMASITKEMASDAVSFVASDITKIFDGIQARRGARRYLFGWRIILHKKANAANTQERGSIFQELLPAMKLVKYYAWEQFFEKTVSTIRKRELAIQSRVAFIKTIQI</sequence>
<dbReference type="InterPro" id="IPR050173">
    <property type="entry name" value="ABC_transporter_C-like"/>
</dbReference>
<dbReference type="GO" id="GO:0016020">
    <property type="term" value="C:membrane"/>
    <property type="evidence" value="ECO:0007669"/>
    <property type="project" value="InterPro"/>
</dbReference>
<dbReference type="Proteomes" id="UP000485058">
    <property type="component" value="Unassembled WGS sequence"/>
</dbReference>
<dbReference type="AlphaFoldDB" id="A0A6A0AK04"/>
<accession>A0A6A0AK04</accession>
<dbReference type="InterPro" id="IPR011527">
    <property type="entry name" value="ABC1_TM_dom"/>
</dbReference>
<keyword evidence="4" id="KW-0677">Repeat</keyword>
<comment type="caution">
    <text evidence="10">The sequence shown here is derived from an EMBL/GenBank/DDBJ whole genome shotgun (WGS) entry which is preliminary data.</text>
</comment>
<evidence type="ECO:0000256" key="2">
    <source>
        <dbReference type="ARBA" id="ARBA00022448"/>
    </source>
</evidence>
<feature type="non-terminal residue" evidence="10">
    <location>
        <position position="1"/>
    </location>
</feature>
<evidence type="ECO:0000256" key="3">
    <source>
        <dbReference type="ARBA" id="ARBA00022692"/>
    </source>
</evidence>
<keyword evidence="8" id="KW-0472">Membrane</keyword>
<evidence type="ECO:0000256" key="1">
    <source>
        <dbReference type="ARBA" id="ARBA00004127"/>
    </source>
</evidence>
<keyword evidence="11" id="KW-1185">Reference proteome</keyword>
<protein>
    <recommendedName>
        <fullName evidence="9">ABC transmembrane type-1 domain-containing protein</fullName>
    </recommendedName>
</protein>
<feature type="non-terminal residue" evidence="10">
    <location>
        <position position="143"/>
    </location>
</feature>
<evidence type="ECO:0000256" key="8">
    <source>
        <dbReference type="ARBA" id="ARBA00023136"/>
    </source>
</evidence>
<keyword evidence="2" id="KW-0813">Transport</keyword>
<comment type="subcellular location">
    <subcellularLocation>
        <location evidence="1">Endomembrane system</location>
        <topology evidence="1">Multi-pass membrane protein</topology>
    </subcellularLocation>
</comment>
<keyword evidence="7" id="KW-1133">Transmembrane helix</keyword>
<proteinExistence type="predicted"/>
<keyword evidence="3" id="KW-0812">Transmembrane</keyword>
<dbReference type="PANTHER" id="PTHR24223:SF443">
    <property type="entry name" value="MULTIDRUG-RESISTANCE LIKE PROTEIN 1, ISOFORM I"/>
    <property type="match status" value="1"/>
</dbReference>
<feature type="domain" description="ABC transmembrane type-1" evidence="9">
    <location>
        <begin position="84"/>
        <end position="142"/>
    </location>
</feature>
<keyword evidence="6" id="KW-0067">ATP-binding</keyword>
<dbReference type="GO" id="GO:0005524">
    <property type="term" value="F:ATP binding"/>
    <property type="evidence" value="ECO:0007669"/>
    <property type="project" value="UniProtKB-KW"/>
</dbReference>
<keyword evidence="5" id="KW-0547">Nucleotide-binding</keyword>
<evidence type="ECO:0000256" key="7">
    <source>
        <dbReference type="ARBA" id="ARBA00022989"/>
    </source>
</evidence>
<dbReference type="EMBL" id="BLLF01007878">
    <property type="protein sequence ID" value="GFH33156.1"/>
    <property type="molecule type" value="Genomic_DNA"/>
</dbReference>